<name>A0A0C3EYZ6_PILCF</name>
<dbReference type="AlphaFoldDB" id="A0A0C3EYZ6"/>
<sequence length="217" mass="24128">MFSCADCESDRKAGQPVPNCTILPSNTSTLRQITEHANLREYNGQVCCRIICSSFLISHLYLHNRSNRAFINGQPSLESGPHELKSDGMFVRISSHCIPYSHLLTGICHQRCMRLLTRSYRHTAATMAATTPARENGALVVHNRHPPPVCNTPRLGRRQAAMEATTTSQLRTCIPTSQARCCPSKAEGGTNHPIPSLSRYTAPRLHLHSARGRCWKN</sequence>
<dbReference type="EMBL" id="KN833091">
    <property type="protein sequence ID" value="KIM73149.1"/>
    <property type="molecule type" value="Genomic_DNA"/>
</dbReference>
<evidence type="ECO:0000313" key="1">
    <source>
        <dbReference type="EMBL" id="KIM73149.1"/>
    </source>
</evidence>
<keyword evidence="2" id="KW-1185">Reference proteome</keyword>
<gene>
    <name evidence="1" type="ORF">PILCRDRAFT_732394</name>
</gene>
<reference evidence="2" key="2">
    <citation type="submission" date="2015-01" db="EMBL/GenBank/DDBJ databases">
        <title>Evolutionary Origins and Diversification of the Mycorrhizal Mutualists.</title>
        <authorList>
            <consortium name="DOE Joint Genome Institute"/>
            <consortium name="Mycorrhizal Genomics Consortium"/>
            <person name="Kohler A."/>
            <person name="Kuo A."/>
            <person name="Nagy L.G."/>
            <person name="Floudas D."/>
            <person name="Copeland A."/>
            <person name="Barry K.W."/>
            <person name="Cichocki N."/>
            <person name="Veneault-Fourrey C."/>
            <person name="LaButti K."/>
            <person name="Lindquist E.A."/>
            <person name="Lipzen A."/>
            <person name="Lundell T."/>
            <person name="Morin E."/>
            <person name="Murat C."/>
            <person name="Riley R."/>
            <person name="Ohm R."/>
            <person name="Sun H."/>
            <person name="Tunlid A."/>
            <person name="Henrissat B."/>
            <person name="Grigoriev I.V."/>
            <person name="Hibbett D.S."/>
            <person name="Martin F."/>
        </authorList>
    </citation>
    <scope>NUCLEOTIDE SEQUENCE [LARGE SCALE GENOMIC DNA]</scope>
    <source>
        <strain evidence="2">F 1598</strain>
    </source>
</reference>
<dbReference type="Proteomes" id="UP000054166">
    <property type="component" value="Unassembled WGS sequence"/>
</dbReference>
<evidence type="ECO:0000313" key="2">
    <source>
        <dbReference type="Proteomes" id="UP000054166"/>
    </source>
</evidence>
<protein>
    <submittedName>
        <fullName evidence="1">Uncharacterized protein</fullName>
    </submittedName>
</protein>
<dbReference type="HOGENOM" id="CLU_1272725_0_0_1"/>
<proteinExistence type="predicted"/>
<reference evidence="1 2" key="1">
    <citation type="submission" date="2014-04" db="EMBL/GenBank/DDBJ databases">
        <authorList>
            <consortium name="DOE Joint Genome Institute"/>
            <person name="Kuo A."/>
            <person name="Tarkka M."/>
            <person name="Buscot F."/>
            <person name="Kohler A."/>
            <person name="Nagy L.G."/>
            <person name="Floudas D."/>
            <person name="Copeland A."/>
            <person name="Barry K.W."/>
            <person name="Cichocki N."/>
            <person name="Veneault-Fourrey C."/>
            <person name="LaButti K."/>
            <person name="Lindquist E.A."/>
            <person name="Lipzen A."/>
            <person name="Lundell T."/>
            <person name="Morin E."/>
            <person name="Murat C."/>
            <person name="Sun H."/>
            <person name="Tunlid A."/>
            <person name="Henrissat B."/>
            <person name="Grigoriev I.V."/>
            <person name="Hibbett D.S."/>
            <person name="Martin F."/>
            <person name="Nordberg H.P."/>
            <person name="Cantor M.N."/>
            <person name="Hua S.X."/>
        </authorList>
    </citation>
    <scope>NUCLEOTIDE SEQUENCE [LARGE SCALE GENOMIC DNA]</scope>
    <source>
        <strain evidence="1 2">F 1598</strain>
    </source>
</reference>
<dbReference type="InParanoid" id="A0A0C3EYZ6"/>
<organism evidence="1 2">
    <name type="scientific">Piloderma croceum (strain F 1598)</name>
    <dbReference type="NCBI Taxonomy" id="765440"/>
    <lineage>
        <taxon>Eukaryota</taxon>
        <taxon>Fungi</taxon>
        <taxon>Dikarya</taxon>
        <taxon>Basidiomycota</taxon>
        <taxon>Agaricomycotina</taxon>
        <taxon>Agaricomycetes</taxon>
        <taxon>Agaricomycetidae</taxon>
        <taxon>Atheliales</taxon>
        <taxon>Atheliaceae</taxon>
        <taxon>Piloderma</taxon>
    </lineage>
</organism>
<accession>A0A0C3EYZ6</accession>